<evidence type="ECO:0000256" key="2">
    <source>
        <dbReference type="PROSITE-ProRule" id="PRU00285"/>
    </source>
</evidence>
<evidence type="ECO:0000256" key="3">
    <source>
        <dbReference type="RuleBase" id="RU003616"/>
    </source>
</evidence>
<comment type="similarity">
    <text evidence="2 3">Belongs to the small heat shock protein (HSP20) family.</text>
</comment>
<dbReference type="InterPro" id="IPR044587">
    <property type="entry name" value="HSP21-like"/>
</dbReference>
<dbReference type="CDD" id="cd06464">
    <property type="entry name" value="ACD_sHsps-like"/>
    <property type="match status" value="1"/>
</dbReference>
<dbReference type="InterPro" id="IPR008978">
    <property type="entry name" value="HSP20-like_chaperone"/>
</dbReference>
<feature type="domain" description="SHSP" evidence="4">
    <location>
        <begin position="10"/>
        <end position="119"/>
    </location>
</feature>
<evidence type="ECO:0000256" key="1">
    <source>
        <dbReference type="ARBA" id="ARBA00023016"/>
    </source>
</evidence>
<dbReference type="PROSITE" id="PS01031">
    <property type="entry name" value="SHSP"/>
    <property type="match status" value="1"/>
</dbReference>
<keyword evidence="1" id="KW-0346">Stress response</keyword>
<dbReference type="InterPro" id="IPR002068">
    <property type="entry name" value="A-crystallin/Hsp20_dom"/>
</dbReference>
<protein>
    <recommendedName>
        <fullName evidence="4">SHSP domain-containing protein</fullName>
    </recommendedName>
</protein>
<dbReference type="Pfam" id="PF00011">
    <property type="entry name" value="HSP20"/>
    <property type="match status" value="1"/>
</dbReference>
<name>A0A0D6RAN9_ARACU</name>
<dbReference type="EMBL" id="GCKF01010788">
    <property type="protein sequence ID" value="JAG99050.1"/>
    <property type="molecule type" value="Transcribed_RNA"/>
</dbReference>
<proteinExistence type="inferred from homology"/>
<dbReference type="SUPFAM" id="SSF49764">
    <property type="entry name" value="HSP20-like chaperones"/>
    <property type="match status" value="1"/>
</dbReference>
<reference evidence="5" key="1">
    <citation type="submission" date="2015-03" db="EMBL/GenBank/DDBJ databases">
        <title>A transcriptome of Araucaria cunninghamii, an australian fine timber species.</title>
        <authorList>
            <person name="Jing Yi C.J.Y."/>
            <person name="Yin San L.Y.S."/>
            <person name="Abdul Karim S.S."/>
            <person name="Wan Azmi N.N."/>
            <person name="Hercus R.R."/>
            <person name="Croft L.L."/>
        </authorList>
    </citation>
    <scope>NUCLEOTIDE SEQUENCE</scope>
    <source>
        <strain evidence="5">MI0301</strain>
        <tissue evidence="5">Leaf</tissue>
    </source>
</reference>
<dbReference type="PANTHER" id="PTHR46733">
    <property type="entry name" value="26.5 KDA HEAT SHOCK PROTEIN, MITOCHONDRIAL"/>
    <property type="match status" value="1"/>
</dbReference>
<dbReference type="AlphaFoldDB" id="A0A0D6RAN9"/>
<dbReference type="GO" id="GO:0009408">
    <property type="term" value="P:response to heat"/>
    <property type="evidence" value="ECO:0007669"/>
    <property type="project" value="InterPro"/>
</dbReference>
<organism evidence="5">
    <name type="scientific">Araucaria cunninghamii</name>
    <name type="common">Hoop pine</name>
    <name type="synonym">Moreton Bay pine</name>
    <dbReference type="NCBI Taxonomy" id="56994"/>
    <lineage>
        <taxon>Eukaryota</taxon>
        <taxon>Viridiplantae</taxon>
        <taxon>Streptophyta</taxon>
        <taxon>Embryophyta</taxon>
        <taxon>Tracheophyta</taxon>
        <taxon>Spermatophyta</taxon>
        <taxon>Pinopsida</taxon>
        <taxon>Pinidae</taxon>
        <taxon>Conifers II</taxon>
        <taxon>Araucariales</taxon>
        <taxon>Araucariaceae</taxon>
        <taxon>Araucaria</taxon>
    </lineage>
</organism>
<dbReference type="PANTHER" id="PTHR46733:SF4">
    <property type="entry name" value="HEAT SHOCK PROTEIN 21, CHLOROPLASTIC"/>
    <property type="match status" value="1"/>
</dbReference>
<evidence type="ECO:0000259" key="4">
    <source>
        <dbReference type="PROSITE" id="PS01031"/>
    </source>
</evidence>
<accession>A0A0D6RAN9</accession>
<sequence>MFPSSQSVREGPAGVRTAWDVMESDTEIKMRFDMPGLNKEDVKVSIEDDVLVIKGESKKEEQGNKDSWSARSYSNYSTRLVLPDNCETDKIKAELKNGVLNITIPKVKGESKAIDINIE</sequence>
<evidence type="ECO:0000313" key="5">
    <source>
        <dbReference type="EMBL" id="JAG99050.1"/>
    </source>
</evidence>
<dbReference type="Gene3D" id="2.60.40.790">
    <property type="match status" value="1"/>
</dbReference>